<dbReference type="InterPro" id="IPR013216">
    <property type="entry name" value="Methyltransf_11"/>
</dbReference>
<dbReference type="RefSeq" id="WP_109968473.1">
    <property type="nucleotide sequence ID" value="NZ_CP176093.1"/>
</dbReference>
<feature type="domain" description="Methyltransferase type 11" evidence="1">
    <location>
        <begin position="100"/>
        <end position="205"/>
    </location>
</feature>
<dbReference type="GO" id="GO:0008757">
    <property type="term" value="F:S-adenosylmethionine-dependent methyltransferase activity"/>
    <property type="evidence" value="ECO:0007669"/>
    <property type="project" value="InterPro"/>
</dbReference>
<dbReference type="AlphaFoldDB" id="A0A2V2N9N8"/>
<dbReference type="SUPFAM" id="SSF53335">
    <property type="entry name" value="S-adenosyl-L-methionine-dependent methyltransferases"/>
    <property type="match status" value="1"/>
</dbReference>
<keyword evidence="2" id="KW-0808">Transferase</keyword>
<comment type="caution">
    <text evidence="2">The sequence shown here is derived from an EMBL/GenBank/DDBJ whole genome shotgun (WGS) entry which is preliminary data.</text>
</comment>
<dbReference type="Proteomes" id="UP000245657">
    <property type="component" value="Unassembled WGS sequence"/>
</dbReference>
<dbReference type="GO" id="GO:0032259">
    <property type="term" value="P:methylation"/>
    <property type="evidence" value="ECO:0007669"/>
    <property type="project" value="UniProtKB-KW"/>
</dbReference>
<accession>A0A2V2N9N8</accession>
<gene>
    <name evidence="2" type="ORF">DK846_08285</name>
</gene>
<dbReference type="EMBL" id="QGMY01000007">
    <property type="protein sequence ID" value="PWR71983.1"/>
    <property type="molecule type" value="Genomic_DNA"/>
</dbReference>
<protein>
    <submittedName>
        <fullName evidence="2">Class I SAM-dependent methyltransferase</fullName>
    </submittedName>
</protein>
<dbReference type="Pfam" id="PF08241">
    <property type="entry name" value="Methyltransf_11"/>
    <property type="match status" value="1"/>
</dbReference>
<keyword evidence="2" id="KW-0489">Methyltransferase</keyword>
<sequence>MQNGVEFFHPLNHRIELIKSRRFDPRINIVKDSDMRITDRDSLNRICDISEWRMSGEIADIFQSIHEGTYIHRKSWEYARCIYGLKKLGAIKQSSKAISIGAGKEKLLYYFTNHIDKIIATDLYSEWTSEDGLIMMKNPEKFAPFPYNKEKLEVISMNGTDLKFPDNTFDFAYSLSSIEHFGSRDNVKKSMSEIFRILKPNGIVCMVTELILNIATHPEFFTLDELKKYIVEPSDIPFKLVGGDLDLRISRSLVQNPIDMDIPDNERNLFVSPHIVLKAGHVIFTSVIVFLQKQG</sequence>
<evidence type="ECO:0000313" key="2">
    <source>
        <dbReference type="EMBL" id="PWR71983.1"/>
    </source>
</evidence>
<reference evidence="2 3" key="1">
    <citation type="submission" date="2018-05" db="EMBL/GenBank/DDBJ databases">
        <title>Draft genome of Methanospirillum lacunae Ki8-1.</title>
        <authorList>
            <person name="Dueholm M.S."/>
            <person name="Nielsen P.H."/>
            <person name="Bakmann L.F."/>
            <person name="Otzen D.E."/>
        </authorList>
    </citation>
    <scope>NUCLEOTIDE SEQUENCE [LARGE SCALE GENOMIC DNA]</scope>
    <source>
        <strain evidence="2 3">Ki8-1</strain>
    </source>
</reference>
<dbReference type="OrthoDB" id="1018at2157"/>
<organism evidence="2 3">
    <name type="scientific">Methanospirillum lacunae</name>
    <dbReference type="NCBI Taxonomy" id="668570"/>
    <lineage>
        <taxon>Archaea</taxon>
        <taxon>Methanobacteriati</taxon>
        <taxon>Methanobacteriota</taxon>
        <taxon>Stenosarchaea group</taxon>
        <taxon>Methanomicrobia</taxon>
        <taxon>Methanomicrobiales</taxon>
        <taxon>Methanospirillaceae</taxon>
        <taxon>Methanospirillum</taxon>
    </lineage>
</organism>
<proteinExistence type="predicted"/>
<name>A0A2V2N9N8_9EURY</name>
<evidence type="ECO:0000313" key="3">
    <source>
        <dbReference type="Proteomes" id="UP000245657"/>
    </source>
</evidence>
<dbReference type="GeneID" id="97548158"/>
<keyword evidence="3" id="KW-1185">Reference proteome</keyword>
<dbReference type="InterPro" id="IPR029063">
    <property type="entry name" value="SAM-dependent_MTases_sf"/>
</dbReference>
<evidence type="ECO:0000259" key="1">
    <source>
        <dbReference type="Pfam" id="PF08241"/>
    </source>
</evidence>
<dbReference type="Gene3D" id="3.40.50.150">
    <property type="entry name" value="Vaccinia Virus protein VP39"/>
    <property type="match status" value="1"/>
</dbReference>